<gene>
    <name evidence="2" type="ORF">HMPREF3222_03288</name>
</gene>
<protein>
    <recommendedName>
        <fullName evidence="1">Type IV secretion system coupling protein TraD DNA-binding domain-containing protein</fullName>
    </recommendedName>
</protein>
<dbReference type="AlphaFoldDB" id="A0A133MGB8"/>
<dbReference type="EMBL" id="LRPU01000248">
    <property type="protein sequence ID" value="KXA03114.1"/>
    <property type="molecule type" value="Genomic_DNA"/>
</dbReference>
<evidence type="ECO:0000313" key="2">
    <source>
        <dbReference type="EMBL" id="KXA03114.1"/>
    </source>
</evidence>
<accession>A0A133MGB8</accession>
<comment type="caution">
    <text evidence="2">The sequence shown here is derived from an EMBL/GenBank/DDBJ whole genome shotgun (WGS) entry which is preliminary data.</text>
</comment>
<dbReference type="InterPro" id="IPR019476">
    <property type="entry name" value="T4SS_TraD_DNA-bd"/>
</dbReference>
<feature type="domain" description="Type IV secretion system coupling protein TraD DNA-binding" evidence="1">
    <location>
        <begin position="536"/>
        <end position="583"/>
    </location>
</feature>
<organism evidence="2 3">
    <name type="scientific">Clostridium perfringens</name>
    <dbReference type="NCBI Taxonomy" id="1502"/>
    <lineage>
        <taxon>Bacteria</taxon>
        <taxon>Bacillati</taxon>
        <taxon>Bacillota</taxon>
        <taxon>Clostridia</taxon>
        <taxon>Eubacteriales</taxon>
        <taxon>Clostridiaceae</taxon>
        <taxon>Clostridium</taxon>
    </lineage>
</organism>
<dbReference type="RefSeq" id="WP_155642244.1">
    <property type="nucleotide sequence ID" value="NZ_KQ956356.1"/>
</dbReference>
<dbReference type="Proteomes" id="UP000070646">
    <property type="component" value="Unassembled WGS sequence"/>
</dbReference>
<feature type="non-terminal residue" evidence="2">
    <location>
        <position position="631"/>
    </location>
</feature>
<dbReference type="InterPro" id="IPR027417">
    <property type="entry name" value="P-loop_NTPase"/>
</dbReference>
<reference evidence="2 3" key="1">
    <citation type="submission" date="2016-01" db="EMBL/GenBank/DDBJ databases">
        <authorList>
            <person name="Oliw E.H."/>
        </authorList>
    </citation>
    <scope>NUCLEOTIDE SEQUENCE [LARGE SCALE GENOMIC DNA]</scope>
    <source>
        <strain evidence="2 3">MJR7757A</strain>
    </source>
</reference>
<sequence length="631" mass="73760">KHIVESLDETLKQQDIIFVGNILKTKSVELREVFEGDYEENNDASKYPMVFPPLPLSKSANKRAINITQSQFDLEYEHTQLLNKIKNPSSKECEFKVVKEIAIDERKNELLQNIHNSAKWVVCMDESIDKEILSNKNKGHIVGFTTGKGNYGELNVTVSARNDILEDIKIKLKNRLRKHFRSWSNDENTLDSVADFCIKTAEELDGGKILKALNSSDFAIHSFLSYIITLQYLNIPSCDDEYVVRILLNLDSHMHWFEELVINENDEDKIRPDLLLLEIKKDDFCDEYGNLKINATVIECKMGNEDNVKKNKAITQVKKGILSLSKIWDKSIETSKRYWSNQLYRALIFSKINIDEDDEKYERVINKIEGVLNGRYKINWSGKVFAYWINSREITCIDNCVYDIDDVEHITSDIRIIECGQLYIKKMLLPEEKREENQVFEEEVIEDLDDMDSLFEKLEADNIDKEKGYIEEVEVRNQLDNKEEEIYKENNNELNNENVEILSGKNGDYKELKDIRVLVGKEERTNKNIYWEYGNKDLNNRHLFISGRSGTGKTYCIQCLLYELTKQGVPAIIFDYTDGFREDKLDPIFREFLGERLKQKIVMFEKFDINPFKRQKISISGFTKDEEDIDI</sequence>
<evidence type="ECO:0000259" key="1">
    <source>
        <dbReference type="Pfam" id="PF10412"/>
    </source>
</evidence>
<dbReference type="SUPFAM" id="SSF52540">
    <property type="entry name" value="P-loop containing nucleoside triphosphate hydrolases"/>
    <property type="match status" value="1"/>
</dbReference>
<name>A0A133MGB8_CLOPF</name>
<evidence type="ECO:0000313" key="3">
    <source>
        <dbReference type="Proteomes" id="UP000070646"/>
    </source>
</evidence>
<proteinExistence type="predicted"/>
<feature type="non-terminal residue" evidence="2">
    <location>
        <position position="1"/>
    </location>
</feature>
<dbReference type="Gene3D" id="3.40.50.300">
    <property type="entry name" value="P-loop containing nucleotide triphosphate hydrolases"/>
    <property type="match status" value="1"/>
</dbReference>
<dbReference type="Pfam" id="PF10412">
    <property type="entry name" value="TrwB_AAD_bind"/>
    <property type="match status" value="1"/>
</dbReference>